<dbReference type="AlphaFoldDB" id="A2GU35"/>
<protein>
    <submittedName>
        <fullName evidence="1">Uncharacterized protein</fullName>
    </submittedName>
</protein>
<dbReference type="VEuPathDB" id="TrichDB:TVAG_575220"/>
<proteinExistence type="predicted"/>
<evidence type="ECO:0000313" key="1">
    <source>
        <dbReference type="EMBL" id="EAX79332.1"/>
    </source>
</evidence>
<dbReference type="KEGG" id="tva:4736767"/>
<gene>
    <name evidence="1" type="ORF">TVAG_575220</name>
</gene>
<dbReference type="InParanoid" id="A2GU35"/>
<organism evidence="1 2">
    <name type="scientific">Trichomonas vaginalis (strain ATCC PRA-98 / G3)</name>
    <dbReference type="NCBI Taxonomy" id="412133"/>
    <lineage>
        <taxon>Eukaryota</taxon>
        <taxon>Metamonada</taxon>
        <taxon>Parabasalia</taxon>
        <taxon>Trichomonadida</taxon>
        <taxon>Trichomonadidae</taxon>
        <taxon>Trichomonas</taxon>
    </lineage>
</organism>
<reference evidence="1" key="2">
    <citation type="journal article" date="2007" name="Science">
        <title>Draft genome sequence of the sexually transmitted pathogen Trichomonas vaginalis.</title>
        <authorList>
            <person name="Carlton J.M."/>
            <person name="Hirt R.P."/>
            <person name="Silva J.C."/>
            <person name="Delcher A.L."/>
            <person name="Schatz M."/>
            <person name="Zhao Q."/>
            <person name="Wortman J.R."/>
            <person name="Bidwell S.L."/>
            <person name="Alsmark U.C.M."/>
            <person name="Besteiro S."/>
            <person name="Sicheritz-Ponten T."/>
            <person name="Noel C.J."/>
            <person name="Dacks J.B."/>
            <person name="Foster P.G."/>
            <person name="Simillion C."/>
            <person name="Van de Peer Y."/>
            <person name="Miranda-Saavedra D."/>
            <person name="Barton G.J."/>
            <person name="Westrop G.D."/>
            <person name="Mueller S."/>
            <person name="Dessi D."/>
            <person name="Fiori P.L."/>
            <person name="Ren Q."/>
            <person name="Paulsen I."/>
            <person name="Zhang H."/>
            <person name="Bastida-Corcuera F.D."/>
            <person name="Simoes-Barbosa A."/>
            <person name="Brown M.T."/>
            <person name="Hayes R.D."/>
            <person name="Mukherjee M."/>
            <person name="Okumura C.Y."/>
            <person name="Schneider R."/>
            <person name="Smith A.J."/>
            <person name="Vanacova S."/>
            <person name="Villalvazo M."/>
            <person name="Haas B.J."/>
            <person name="Pertea M."/>
            <person name="Feldblyum T.V."/>
            <person name="Utterback T.R."/>
            <person name="Shu C.L."/>
            <person name="Osoegawa K."/>
            <person name="de Jong P.J."/>
            <person name="Hrdy I."/>
            <person name="Horvathova L."/>
            <person name="Zubacova Z."/>
            <person name="Dolezal P."/>
            <person name="Malik S.B."/>
            <person name="Logsdon J.M. Jr."/>
            <person name="Henze K."/>
            <person name="Gupta A."/>
            <person name="Wang C.C."/>
            <person name="Dunne R.L."/>
            <person name="Upcroft J.A."/>
            <person name="Upcroft P."/>
            <person name="White O."/>
            <person name="Salzberg S.L."/>
            <person name="Tang P."/>
            <person name="Chiu C.-H."/>
            <person name="Lee Y.-S."/>
            <person name="Embley T.M."/>
            <person name="Coombs G.H."/>
            <person name="Mottram J.C."/>
            <person name="Tachezy J."/>
            <person name="Fraser-Liggett C.M."/>
            <person name="Johnson P.J."/>
        </authorList>
    </citation>
    <scope>NUCLEOTIDE SEQUENCE [LARGE SCALE GENOMIC DNA]</scope>
    <source>
        <strain evidence="1">G3</strain>
    </source>
</reference>
<dbReference type="EMBL" id="DS120192">
    <property type="protein sequence ID" value="EAX79332.1"/>
    <property type="molecule type" value="Genomic_DNA"/>
</dbReference>
<keyword evidence="2" id="KW-1185">Reference proteome</keyword>
<evidence type="ECO:0000313" key="2">
    <source>
        <dbReference type="Proteomes" id="UP000001542"/>
    </source>
</evidence>
<dbReference type="VEuPathDB" id="TrichDB:TVAGG3_0054470"/>
<name>A2GU35_TRIV3</name>
<accession>A2GU35</accession>
<dbReference type="Proteomes" id="UP000001542">
    <property type="component" value="Unassembled WGS sequence"/>
</dbReference>
<reference evidence="1" key="1">
    <citation type="submission" date="2006-10" db="EMBL/GenBank/DDBJ databases">
        <authorList>
            <person name="Amadeo P."/>
            <person name="Zhao Q."/>
            <person name="Wortman J."/>
            <person name="Fraser-Liggett C."/>
            <person name="Carlton J."/>
        </authorList>
    </citation>
    <scope>NUCLEOTIDE SEQUENCE</scope>
    <source>
        <strain evidence="1">G3</strain>
    </source>
</reference>
<sequence>MGKTSKLHTRIVMVNDVRNGQVSGTIYCIGKNGMSILTTKFDSFRGHLKQTAEPIGMEYHEVERNILRCSWNPQSSEIQLLEDNGVRVEDQPVNTRTETQRYDQDTQLLSDLTTPPNRVNSQPISNDNSYGFPEFLDPLDDQFIFDNSNIDIQIADDFLLIY</sequence>